<dbReference type="OrthoDB" id="5420607at2"/>
<name>A0A8G2F4F0_DESNO</name>
<dbReference type="GO" id="GO:0003677">
    <property type="term" value="F:DNA binding"/>
    <property type="evidence" value="ECO:0007669"/>
    <property type="project" value="InterPro"/>
</dbReference>
<dbReference type="Gene3D" id="1.10.260.40">
    <property type="entry name" value="lambda repressor-like DNA-binding domains"/>
    <property type="match status" value="1"/>
</dbReference>
<dbReference type="CDD" id="cd00093">
    <property type="entry name" value="HTH_XRE"/>
    <property type="match status" value="1"/>
</dbReference>
<proteinExistence type="predicted"/>
<gene>
    <name evidence="2" type="ORF">SAMN05421830_101292</name>
</gene>
<organism evidence="2 3">
    <name type="scientific">Desulfomicrobium norvegicum (strain DSM 1741 / NCIMB 8310)</name>
    <name type="common">Desulfovibrio baculatus (strain Norway 4)</name>
    <name type="synonym">Desulfovibrio desulfuricans (strain Norway 4)</name>
    <dbReference type="NCBI Taxonomy" id="52561"/>
    <lineage>
        <taxon>Bacteria</taxon>
        <taxon>Pseudomonadati</taxon>
        <taxon>Thermodesulfobacteriota</taxon>
        <taxon>Desulfovibrionia</taxon>
        <taxon>Desulfovibrionales</taxon>
        <taxon>Desulfomicrobiaceae</taxon>
        <taxon>Desulfomicrobium</taxon>
    </lineage>
</organism>
<dbReference type="InterPro" id="IPR001387">
    <property type="entry name" value="Cro/C1-type_HTH"/>
</dbReference>
<dbReference type="Proteomes" id="UP000199581">
    <property type="component" value="Unassembled WGS sequence"/>
</dbReference>
<dbReference type="EMBL" id="FOTO01000001">
    <property type="protein sequence ID" value="SFL27508.1"/>
    <property type="molecule type" value="Genomic_DNA"/>
</dbReference>
<sequence length="110" mass="12410">MAKLRTYSKYARDAVFLLGQQIRLARKRRKWSEMNLAERAGISRATLQKIEAGEMSPAIGLVFEVASLVGVPLFEQDHQRLATSIDLTQSKIALLPKRISEQAHVVDDDF</sequence>
<comment type="caution">
    <text evidence="2">The sequence shown here is derived from an EMBL/GenBank/DDBJ whole genome shotgun (WGS) entry which is preliminary data.</text>
</comment>
<dbReference type="SUPFAM" id="SSF47413">
    <property type="entry name" value="lambda repressor-like DNA-binding domains"/>
    <property type="match status" value="1"/>
</dbReference>
<dbReference type="SMART" id="SM00530">
    <property type="entry name" value="HTH_XRE"/>
    <property type="match status" value="1"/>
</dbReference>
<dbReference type="InterPro" id="IPR010982">
    <property type="entry name" value="Lambda_DNA-bd_dom_sf"/>
</dbReference>
<reference evidence="2 3" key="1">
    <citation type="submission" date="2016-10" db="EMBL/GenBank/DDBJ databases">
        <authorList>
            <person name="Varghese N."/>
            <person name="Submissions S."/>
        </authorList>
    </citation>
    <scope>NUCLEOTIDE SEQUENCE [LARGE SCALE GENOMIC DNA]</scope>
    <source>
        <strain evidence="2 3">DSM 1741</strain>
    </source>
</reference>
<protein>
    <submittedName>
        <fullName evidence="2">Helix-turn-helix</fullName>
    </submittedName>
</protein>
<keyword evidence="3" id="KW-1185">Reference proteome</keyword>
<feature type="domain" description="HTH cro/C1-type" evidence="1">
    <location>
        <begin position="22"/>
        <end position="76"/>
    </location>
</feature>
<evidence type="ECO:0000313" key="2">
    <source>
        <dbReference type="EMBL" id="SFL27508.1"/>
    </source>
</evidence>
<evidence type="ECO:0000313" key="3">
    <source>
        <dbReference type="Proteomes" id="UP000199581"/>
    </source>
</evidence>
<accession>A0A8G2F4F0</accession>
<dbReference type="Pfam" id="PF01381">
    <property type="entry name" value="HTH_3"/>
    <property type="match status" value="1"/>
</dbReference>
<evidence type="ECO:0000259" key="1">
    <source>
        <dbReference type="PROSITE" id="PS50943"/>
    </source>
</evidence>
<dbReference type="AlphaFoldDB" id="A0A8G2F4F0"/>
<dbReference type="PROSITE" id="PS50943">
    <property type="entry name" value="HTH_CROC1"/>
    <property type="match status" value="1"/>
</dbReference>